<dbReference type="CDD" id="cd18438">
    <property type="entry name" value="BRCT_BRC1_like_rpt4"/>
    <property type="match status" value="1"/>
</dbReference>
<dbReference type="CDD" id="cd17743">
    <property type="entry name" value="BRCT_BRC1_like_rpt5"/>
    <property type="match status" value="1"/>
</dbReference>
<name>A0A9P7AYB6_9HELO</name>
<dbReference type="Pfam" id="PF12738">
    <property type="entry name" value="PTCB-BRCT"/>
    <property type="match status" value="1"/>
</dbReference>
<feature type="compositionally biased region" description="Basic and acidic residues" evidence="1">
    <location>
        <begin position="580"/>
        <end position="591"/>
    </location>
</feature>
<dbReference type="FunFam" id="3.40.50.10190:FF:000048">
    <property type="entry name" value="DNA repair protein Rtt107"/>
    <property type="match status" value="1"/>
</dbReference>
<evidence type="ECO:0000313" key="4">
    <source>
        <dbReference type="Proteomes" id="UP000785200"/>
    </source>
</evidence>
<accession>A0A9P7AYB6</accession>
<dbReference type="EMBL" id="VNKQ01000007">
    <property type="protein sequence ID" value="KAG0649844.1"/>
    <property type="molecule type" value="Genomic_DNA"/>
</dbReference>
<feature type="domain" description="BRCT" evidence="2">
    <location>
        <begin position="340"/>
        <end position="412"/>
    </location>
</feature>
<dbReference type="SUPFAM" id="SSF52113">
    <property type="entry name" value="BRCT domain"/>
    <property type="match status" value="6"/>
</dbReference>
<protein>
    <submittedName>
        <fullName evidence="3">BRCT-containing</fullName>
    </submittedName>
</protein>
<dbReference type="Proteomes" id="UP000785200">
    <property type="component" value="Unassembled WGS sequence"/>
</dbReference>
<feature type="region of interest" description="Disordered" evidence="1">
    <location>
        <begin position="212"/>
        <end position="237"/>
    </location>
</feature>
<dbReference type="PANTHER" id="PTHR47667:SF1">
    <property type="entry name" value="REGULATOR OF TY1 TRANSPOSITION PROTEIN 107"/>
    <property type="match status" value="1"/>
</dbReference>
<dbReference type="Pfam" id="PF00533">
    <property type="entry name" value="BRCT"/>
    <property type="match status" value="1"/>
</dbReference>
<dbReference type="CDD" id="cd18437">
    <property type="entry name" value="BRCT_BRC1_like_rpt3"/>
    <property type="match status" value="1"/>
</dbReference>
<comment type="caution">
    <text evidence="3">The sequence shown here is derived from an EMBL/GenBank/DDBJ whole genome shotgun (WGS) entry which is preliminary data.</text>
</comment>
<dbReference type="Gene3D" id="3.40.50.10190">
    <property type="entry name" value="BRCT domain"/>
    <property type="match status" value="5"/>
</dbReference>
<evidence type="ECO:0000313" key="3">
    <source>
        <dbReference type="EMBL" id="KAG0649844.1"/>
    </source>
</evidence>
<dbReference type="Pfam" id="PF16770">
    <property type="entry name" value="RTT107_BRCT_5"/>
    <property type="match status" value="1"/>
</dbReference>
<dbReference type="InterPro" id="IPR001357">
    <property type="entry name" value="BRCT_dom"/>
</dbReference>
<evidence type="ECO:0000256" key="1">
    <source>
        <dbReference type="SAM" id="MobiDB-lite"/>
    </source>
</evidence>
<dbReference type="OrthoDB" id="342264at2759"/>
<feature type="region of interest" description="Disordered" evidence="1">
    <location>
        <begin position="580"/>
        <end position="627"/>
    </location>
</feature>
<feature type="domain" description="BRCT" evidence="2">
    <location>
        <begin position="238"/>
        <end position="328"/>
    </location>
</feature>
<feature type="domain" description="BRCT" evidence="2">
    <location>
        <begin position="18"/>
        <end position="113"/>
    </location>
</feature>
<gene>
    <name evidence="3" type="ORF">D0Z07_3571</name>
</gene>
<proteinExistence type="predicted"/>
<feature type="region of interest" description="Disordered" evidence="1">
    <location>
        <begin position="450"/>
        <end position="543"/>
    </location>
</feature>
<reference evidence="3" key="1">
    <citation type="submission" date="2019-07" db="EMBL/GenBank/DDBJ databases">
        <title>Hyphodiscus hymeniophilus genome sequencing and assembly.</title>
        <authorList>
            <person name="Kramer G."/>
            <person name="Nodwell J."/>
        </authorList>
    </citation>
    <scope>NUCLEOTIDE SEQUENCE</scope>
    <source>
        <strain evidence="3">ATCC 34498</strain>
    </source>
</reference>
<feature type="compositionally biased region" description="Polar residues" evidence="1">
    <location>
        <begin position="214"/>
        <end position="225"/>
    </location>
</feature>
<evidence type="ECO:0000259" key="2">
    <source>
        <dbReference type="PROSITE" id="PS50172"/>
    </source>
</evidence>
<dbReference type="InterPro" id="IPR036420">
    <property type="entry name" value="BRCT_dom_sf"/>
</dbReference>
<dbReference type="InterPro" id="IPR053036">
    <property type="entry name" value="CellCycle_DNARepair_Reg"/>
</dbReference>
<dbReference type="GO" id="GO:1990683">
    <property type="term" value="P:DNA double-strand break attachment to nuclear envelope"/>
    <property type="evidence" value="ECO:0007669"/>
    <property type="project" value="TreeGrafter"/>
</dbReference>
<dbReference type="SMART" id="SM00292">
    <property type="entry name" value="BRCT"/>
    <property type="match status" value="5"/>
</dbReference>
<feature type="compositionally biased region" description="Basic and acidic residues" evidence="1">
    <location>
        <begin position="460"/>
        <end position="481"/>
    </location>
</feature>
<dbReference type="PROSITE" id="PS50172">
    <property type="entry name" value="BRCT"/>
    <property type="match status" value="4"/>
</dbReference>
<organism evidence="3 4">
    <name type="scientific">Hyphodiscus hymeniophilus</name>
    <dbReference type="NCBI Taxonomy" id="353542"/>
    <lineage>
        <taxon>Eukaryota</taxon>
        <taxon>Fungi</taxon>
        <taxon>Dikarya</taxon>
        <taxon>Ascomycota</taxon>
        <taxon>Pezizomycotina</taxon>
        <taxon>Leotiomycetes</taxon>
        <taxon>Helotiales</taxon>
        <taxon>Hyphodiscaceae</taxon>
        <taxon>Hyphodiscus</taxon>
    </lineage>
</organism>
<dbReference type="PANTHER" id="PTHR47667">
    <property type="entry name" value="REGULATOR OF TY1 TRANSPOSITION PROTEIN 107"/>
    <property type="match status" value="1"/>
</dbReference>
<dbReference type="CDD" id="cd18436">
    <property type="entry name" value="BRCT_BRC1_like_rpt2"/>
    <property type="match status" value="1"/>
</dbReference>
<feature type="domain" description="BRCT" evidence="2">
    <location>
        <begin position="147"/>
        <end position="195"/>
    </location>
</feature>
<dbReference type="GO" id="GO:0035361">
    <property type="term" value="C:Cul8-RING ubiquitin ligase complex"/>
    <property type="evidence" value="ECO:0007669"/>
    <property type="project" value="TreeGrafter"/>
</dbReference>
<sequence length="853" mass="95189">MATAPTPTPNTTSTRMMATNNVFEDCVFAIVQGGELTENYAAQMKESVITGGGELVELESNDNFDDITHIISATSDFPQYMAARAQMISVVTPGWLTHSQLRGKQSPIRQFTPDPNLFFSNVVISCGDIPPGDKDAIIGAVLALGAVTHICALSVDHEKCQMALEKKLKVMIVLPHWFDDCLKLGKRLDEKPYLLPDPEIFRKSPEENVPIPSTPQLLGATSSRPENFPIPTDSPRRSPLTVFKDRRVMLSADLNINDRLRGIIEDLIVGGGGRITNSVHKTTMFVCHWREGREYVIASRAGIDVGNLSWLYHLITHNQWTNPMRMLLHYPLPRNGIPGFESTKITLSNYGGEARIYLENLLAHCGGEFTKSMKPDNTHLITARAKSEKCAAAVEWNIEMLNHLWVEESYAKCQVQKLTDPRYTHFPPRTNLGEVVGRTQFDPELLEKMFFSRDPTPSPEDPKPVRRAAMREKDRNSRNDEDFPMGGMDGQDAEEELPRPKMSVTRRSRTSILSDASTPAGRRINLGKENDTPSSTNSRSAKDKALYQIHGLAPDIALYEKEKKRKGPVWGGERAANKFEKEKVKKEKSAERSSSPAIDVEDDHSESERAKKRAKTKASAKSGRPPPEIRLMITGYKEWIGNINKEEHDKKKLRDLGILVTQDPTTCTHLAAPAMVRTQKFLCALAMGPTIVSTDFLDTCIQKNTVPVVDDYLLKDLANEKKFGLKLKDVVARAKANKRSLLRHIPVYCTSEIANGPGTYQSIVKANGGDFHLYTGKGGATIKPTKPEEDPNGPEPVYLLTGPKPEERKLWPKFTEMAENGNMIPMIVHSEWLLDVAMSQQLKSGDKYLAVND</sequence>
<keyword evidence="4" id="KW-1185">Reference proteome</keyword>
<dbReference type="GO" id="GO:0006302">
    <property type="term" value="P:double-strand break repair"/>
    <property type="evidence" value="ECO:0007669"/>
    <property type="project" value="TreeGrafter"/>
</dbReference>
<dbReference type="GO" id="GO:0005634">
    <property type="term" value="C:nucleus"/>
    <property type="evidence" value="ECO:0007669"/>
    <property type="project" value="TreeGrafter"/>
</dbReference>
<dbReference type="AlphaFoldDB" id="A0A9P7AYB6"/>